<evidence type="ECO:0000256" key="4">
    <source>
        <dbReference type="ARBA" id="ARBA00022840"/>
    </source>
</evidence>
<dbReference type="EMBL" id="JADBEM010000001">
    <property type="protein sequence ID" value="MBE1609853.1"/>
    <property type="molecule type" value="Genomic_DNA"/>
</dbReference>
<evidence type="ECO:0000256" key="5">
    <source>
        <dbReference type="ARBA" id="ARBA00022989"/>
    </source>
</evidence>
<sequence>MELRVFGARESVRHRLARAMTSWRRPIANAESRAAGIAVIEDALFTLVLGSVMVWLVWSAIRGESSAAAVVVGVVAARQIQHAMVETIYGIGGEGGLLDTARLVRRIRWLERLAEEIGRQYDGTLPPPEQLRTGIALESVSFTYAGAKRPALREVELVIQPGEVVAIVGENGAGKSTLVKLLTGLCRPTEGRITLDGTDLAELSIHDWRQQCTAAFQDFATFEFTLREAVATGDLDGKPHDIAVTQALGEANADDLAATLPAGLDSQLGARWDSGVGLSGGQWQKIALARGLVRRQPLLTSLDEPTAALDAVTEHAMFDRFAQMARASSERGAITLLVTHRFATTAMADRIVVLSNGRLSEQGTHEDLMATGGQYAELYRLQAKGYQ</sequence>
<dbReference type="AlphaFoldDB" id="A0A927N3Y4"/>
<keyword evidence="6" id="KW-0472">Membrane</keyword>
<dbReference type="Gene3D" id="3.40.50.300">
    <property type="entry name" value="P-loop containing nucleotide triphosphate hydrolases"/>
    <property type="match status" value="1"/>
</dbReference>
<organism evidence="8 9">
    <name type="scientific">Actinopolymorpha pittospori</name>
    <dbReference type="NCBI Taxonomy" id="648752"/>
    <lineage>
        <taxon>Bacteria</taxon>
        <taxon>Bacillati</taxon>
        <taxon>Actinomycetota</taxon>
        <taxon>Actinomycetes</taxon>
        <taxon>Propionibacteriales</taxon>
        <taxon>Actinopolymorphaceae</taxon>
        <taxon>Actinopolymorpha</taxon>
    </lineage>
</organism>
<dbReference type="GO" id="GO:0005886">
    <property type="term" value="C:plasma membrane"/>
    <property type="evidence" value="ECO:0007669"/>
    <property type="project" value="UniProtKB-SubCell"/>
</dbReference>
<comment type="subcellular location">
    <subcellularLocation>
        <location evidence="1">Cell membrane</location>
        <topology evidence="1">Multi-pass membrane protein</topology>
    </subcellularLocation>
</comment>
<keyword evidence="9" id="KW-1185">Reference proteome</keyword>
<dbReference type="PANTHER" id="PTHR24221:SF654">
    <property type="entry name" value="ATP-BINDING CASSETTE SUB-FAMILY B MEMBER 6"/>
    <property type="match status" value="1"/>
</dbReference>
<dbReference type="Pfam" id="PF00005">
    <property type="entry name" value="ABC_tran"/>
    <property type="match status" value="1"/>
</dbReference>
<evidence type="ECO:0000313" key="9">
    <source>
        <dbReference type="Proteomes" id="UP000638648"/>
    </source>
</evidence>
<dbReference type="InterPro" id="IPR017871">
    <property type="entry name" value="ABC_transporter-like_CS"/>
</dbReference>
<keyword evidence="3" id="KW-0547">Nucleotide-binding</keyword>
<accession>A0A927N3Y4</accession>
<comment type="caution">
    <text evidence="8">The sequence shown here is derived from an EMBL/GenBank/DDBJ whole genome shotgun (WGS) entry which is preliminary data.</text>
</comment>
<dbReference type="SUPFAM" id="SSF52540">
    <property type="entry name" value="P-loop containing nucleoside triphosphate hydrolases"/>
    <property type="match status" value="1"/>
</dbReference>
<dbReference type="SMART" id="SM00382">
    <property type="entry name" value="AAA"/>
    <property type="match status" value="1"/>
</dbReference>
<keyword evidence="4" id="KW-0067">ATP-binding</keyword>
<dbReference type="GO" id="GO:0005524">
    <property type="term" value="F:ATP binding"/>
    <property type="evidence" value="ECO:0007669"/>
    <property type="project" value="UniProtKB-KW"/>
</dbReference>
<dbReference type="InterPro" id="IPR039421">
    <property type="entry name" value="Type_1_exporter"/>
</dbReference>
<evidence type="ECO:0000313" key="8">
    <source>
        <dbReference type="EMBL" id="MBE1609853.1"/>
    </source>
</evidence>
<dbReference type="InterPro" id="IPR036640">
    <property type="entry name" value="ABC1_TM_sf"/>
</dbReference>
<proteinExistence type="predicted"/>
<evidence type="ECO:0000256" key="2">
    <source>
        <dbReference type="ARBA" id="ARBA00022692"/>
    </source>
</evidence>
<dbReference type="InterPro" id="IPR003593">
    <property type="entry name" value="AAA+_ATPase"/>
</dbReference>
<evidence type="ECO:0000256" key="3">
    <source>
        <dbReference type="ARBA" id="ARBA00022741"/>
    </source>
</evidence>
<evidence type="ECO:0000256" key="6">
    <source>
        <dbReference type="ARBA" id="ARBA00023136"/>
    </source>
</evidence>
<dbReference type="GO" id="GO:0016887">
    <property type="term" value="F:ATP hydrolysis activity"/>
    <property type="evidence" value="ECO:0007669"/>
    <property type="project" value="InterPro"/>
</dbReference>
<dbReference type="PANTHER" id="PTHR24221">
    <property type="entry name" value="ATP-BINDING CASSETTE SUB-FAMILY B"/>
    <property type="match status" value="1"/>
</dbReference>
<dbReference type="SUPFAM" id="SSF90123">
    <property type="entry name" value="ABC transporter transmembrane region"/>
    <property type="match status" value="1"/>
</dbReference>
<name>A0A927N3Y4_9ACTN</name>
<dbReference type="PROSITE" id="PS00211">
    <property type="entry name" value="ABC_TRANSPORTER_1"/>
    <property type="match status" value="1"/>
</dbReference>
<feature type="domain" description="ABC transporter" evidence="7">
    <location>
        <begin position="135"/>
        <end position="381"/>
    </location>
</feature>
<dbReference type="InterPro" id="IPR003439">
    <property type="entry name" value="ABC_transporter-like_ATP-bd"/>
</dbReference>
<keyword evidence="2" id="KW-0812">Transmembrane</keyword>
<evidence type="ECO:0000259" key="7">
    <source>
        <dbReference type="PROSITE" id="PS50893"/>
    </source>
</evidence>
<dbReference type="GO" id="GO:0034040">
    <property type="term" value="F:ATPase-coupled lipid transmembrane transporter activity"/>
    <property type="evidence" value="ECO:0007669"/>
    <property type="project" value="TreeGrafter"/>
</dbReference>
<dbReference type="RefSeq" id="WP_192753354.1">
    <property type="nucleotide sequence ID" value="NZ_JADBEM010000001.1"/>
</dbReference>
<evidence type="ECO:0000256" key="1">
    <source>
        <dbReference type="ARBA" id="ARBA00004651"/>
    </source>
</evidence>
<dbReference type="Proteomes" id="UP000638648">
    <property type="component" value="Unassembled WGS sequence"/>
</dbReference>
<gene>
    <name evidence="8" type="ORF">HEB94_006701</name>
</gene>
<keyword evidence="5" id="KW-1133">Transmembrane helix</keyword>
<reference evidence="8" key="1">
    <citation type="submission" date="2020-10" db="EMBL/GenBank/DDBJ databases">
        <title>Sequencing the genomes of 1000 actinobacteria strains.</title>
        <authorList>
            <person name="Klenk H.-P."/>
        </authorList>
    </citation>
    <scope>NUCLEOTIDE SEQUENCE</scope>
    <source>
        <strain evidence="8">DSM 45354</strain>
    </source>
</reference>
<protein>
    <submittedName>
        <fullName evidence="8">ABC-type multidrug transport system fused ATPase/permease subunit</fullName>
    </submittedName>
</protein>
<dbReference type="InterPro" id="IPR027417">
    <property type="entry name" value="P-loop_NTPase"/>
</dbReference>
<dbReference type="PROSITE" id="PS50893">
    <property type="entry name" value="ABC_TRANSPORTER_2"/>
    <property type="match status" value="1"/>
</dbReference>